<dbReference type="Gene3D" id="3.50.80.10">
    <property type="entry name" value="D-tyrosyl-tRNA(Tyr) deacylase"/>
    <property type="match status" value="1"/>
</dbReference>
<comment type="catalytic activity">
    <reaction evidence="2">
        <text>a D-aminoacyl-tRNA + H2O = a tRNA + a D-alpha-amino acid + H(+)</text>
        <dbReference type="Rhea" id="RHEA:13953"/>
        <dbReference type="Rhea" id="RHEA-COMP:10123"/>
        <dbReference type="Rhea" id="RHEA-COMP:10124"/>
        <dbReference type="ChEBI" id="CHEBI:15377"/>
        <dbReference type="ChEBI" id="CHEBI:15378"/>
        <dbReference type="ChEBI" id="CHEBI:59871"/>
        <dbReference type="ChEBI" id="CHEBI:78442"/>
        <dbReference type="ChEBI" id="CHEBI:79333"/>
        <dbReference type="EC" id="3.1.1.96"/>
    </reaction>
</comment>
<evidence type="ECO:0000313" key="3">
    <source>
        <dbReference type="EMBL" id="SDP45577.1"/>
    </source>
</evidence>
<dbReference type="Proteomes" id="UP000199077">
    <property type="component" value="Chromosome I"/>
</dbReference>
<dbReference type="PANTHER" id="PTHR10472">
    <property type="entry name" value="D-TYROSYL-TRNA TYR DEACYLASE"/>
    <property type="match status" value="1"/>
</dbReference>
<reference evidence="4" key="1">
    <citation type="submission" date="2016-10" db="EMBL/GenBank/DDBJ databases">
        <authorList>
            <person name="Varghese N."/>
            <person name="Submissions S."/>
        </authorList>
    </citation>
    <scope>NUCLEOTIDE SEQUENCE [LARGE SCALE GENOMIC DNA]</scope>
    <source>
        <strain evidence="4">DSM 22329</strain>
    </source>
</reference>
<evidence type="ECO:0000256" key="1">
    <source>
        <dbReference type="ARBA" id="ARBA00009673"/>
    </source>
</evidence>
<accession>A0A1H0SUZ1</accession>
<dbReference type="NCBIfam" id="TIGR00256">
    <property type="entry name" value="D-aminoacyl-tRNA deacylase"/>
    <property type="match status" value="1"/>
</dbReference>
<gene>
    <name evidence="2" type="primary">dtd</name>
    <name evidence="3" type="ORF">SAMN04489867_2518</name>
</gene>
<evidence type="ECO:0000313" key="4">
    <source>
        <dbReference type="Proteomes" id="UP000199077"/>
    </source>
</evidence>
<dbReference type="InterPro" id="IPR023509">
    <property type="entry name" value="DTD-like_sf"/>
</dbReference>
<dbReference type="Pfam" id="PF02580">
    <property type="entry name" value="Tyr_Deacylase"/>
    <property type="match status" value="1"/>
</dbReference>
<comment type="catalytic activity">
    <reaction evidence="2">
        <text>glycyl-tRNA(Ala) + H2O = tRNA(Ala) + glycine + H(+)</text>
        <dbReference type="Rhea" id="RHEA:53744"/>
        <dbReference type="Rhea" id="RHEA-COMP:9657"/>
        <dbReference type="Rhea" id="RHEA-COMP:13640"/>
        <dbReference type="ChEBI" id="CHEBI:15377"/>
        <dbReference type="ChEBI" id="CHEBI:15378"/>
        <dbReference type="ChEBI" id="CHEBI:57305"/>
        <dbReference type="ChEBI" id="CHEBI:78442"/>
        <dbReference type="ChEBI" id="CHEBI:78522"/>
    </reaction>
</comment>
<organism evidence="3 4">
    <name type="scientific">Pedococcus dokdonensis</name>
    <dbReference type="NCBI Taxonomy" id="443156"/>
    <lineage>
        <taxon>Bacteria</taxon>
        <taxon>Bacillati</taxon>
        <taxon>Actinomycetota</taxon>
        <taxon>Actinomycetes</taxon>
        <taxon>Micrococcales</taxon>
        <taxon>Intrasporangiaceae</taxon>
        <taxon>Pedococcus</taxon>
    </lineage>
</organism>
<dbReference type="GO" id="GO:0043908">
    <property type="term" value="F:Ser(Gly)-tRNA(Ala) hydrolase activity"/>
    <property type="evidence" value="ECO:0007669"/>
    <property type="project" value="UniProtKB-UniRule"/>
</dbReference>
<dbReference type="STRING" id="443156.SAMN04489867_2518"/>
<dbReference type="OrthoDB" id="9801395at2"/>
<name>A0A1H0SUZ1_9MICO</name>
<dbReference type="EC" id="3.1.1.96" evidence="2"/>
<keyword evidence="2" id="KW-0820">tRNA-binding</keyword>
<dbReference type="AlphaFoldDB" id="A0A1H0SUZ1"/>
<sequence>MRAVLQRVTSASVSVDGEVIGSIERPGLLALVGVTHDDGPDQVSALARKIGDLRILRDERSVVDEGAPVLVVSQFTLYADTRKGRRPSWGAAAPGPVAEPLVDALVAALRERGIEVATGRFGAMMEVSLVNDGPVTLVVEV</sequence>
<keyword evidence="4" id="KW-1185">Reference proteome</keyword>
<keyword evidence="2" id="KW-0694">RNA-binding</keyword>
<dbReference type="FunFam" id="3.50.80.10:FF:000001">
    <property type="entry name" value="D-aminoacyl-tRNA deacylase"/>
    <property type="match status" value="1"/>
</dbReference>
<keyword evidence="2" id="KW-0378">Hydrolase</keyword>
<comment type="subcellular location">
    <subcellularLocation>
        <location evidence="2">Cytoplasm</location>
    </subcellularLocation>
</comment>
<comment type="domain">
    <text evidence="2">A Gly-cisPro motif from one monomer fits into the active site of the other monomer to allow specific chiral rejection of L-amino acids.</text>
</comment>
<dbReference type="RefSeq" id="WP_091785984.1">
    <property type="nucleotide sequence ID" value="NZ_LT629711.1"/>
</dbReference>
<comment type="function">
    <text evidence="2">An aminoacyl-tRNA editing enzyme that deacylates mischarged D-aminoacyl-tRNAs. Also deacylates mischarged glycyl-tRNA(Ala), protecting cells against glycine mischarging by AlaRS. Acts via tRNA-based rather than protein-based catalysis; rejects L-amino acids rather than detecting D-amino acids in the active site. By recycling D-aminoacyl-tRNA to D-amino acids and free tRNA molecules, this enzyme counteracts the toxicity associated with the formation of D-aminoacyl-tRNA entities in vivo and helps enforce protein L-homochirality.</text>
</comment>
<dbReference type="SUPFAM" id="SSF69500">
    <property type="entry name" value="DTD-like"/>
    <property type="match status" value="1"/>
</dbReference>
<proteinExistence type="inferred from homology"/>
<dbReference type="InterPro" id="IPR003732">
    <property type="entry name" value="Daa-tRNA_deacyls_DTD"/>
</dbReference>
<dbReference type="GO" id="GO:0106026">
    <property type="term" value="F:Gly-tRNA(Ala) deacylase activity"/>
    <property type="evidence" value="ECO:0007669"/>
    <property type="project" value="UniProtKB-UniRule"/>
</dbReference>
<dbReference type="PANTHER" id="PTHR10472:SF5">
    <property type="entry name" value="D-AMINOACYL-TRNA DEACYLASE 1"/>
    <property type="match status" value="1"/>
</dbReference>
<dbReference type="GO" id="GO:0051500">
    <property type="term" value="F:D-tyrosyl-tRNA(Tyr) deacylase activity"/>
    <property type="evidence" value="ECO:0007669"/>
    <property type="project" value="TreeGrafter"/>
</dbReference>
<dbReference type="GO" id="GO:0000049">
    <property type="term" value="F:tRNA binding"/>
    <property type="evidence" value="ECO:0007669"/>
    <property type="project" value="UniProtKB-UniRule"/>
</dbReference>
<keyword evidence="2" id="KW-0963">Cytoplasm</keyword>
<protein>
    <recommendedName>
        <fullName evidence="2">D-aminoacyl-tRNA deacylase</fullName>
        <shortName evidence="2">DTD</shortName>
        <ecNumber evidence="2">3.1.1.96</ecNumber>
    </recommendedName>
    <alternativeName>
        <fullName evidence="2">Gly-tRNA(Ala) deacylase</fullName>
        <ecNumber evidence="2">3.1.1.-</ecNumber>
    </alternativeName>
</protein>
<dbReference type="GO" id="GO:0005737">
    <property type="term" value="C:cytoplasm"/>
    <property type="evidence" value="ECO:0007669"/>
    <property type="project" value="UniProtKB-SubCell"/>
</dbReference>
<feature type="short sequence motif" description="Gly-cisPro motif, important for rejection of L-amino acids" evidence="2">
    <location>
        <begin position="133"/>
        <end position="134"/>
    </location>
</feature>
<dbReference type="HAMAP" id="MF_00518">
    <property type="entry name" value="Deacylase_Dtd"/>
    <property type="match status" value="1"/>
</dbReference>
<dbReference type="EMBL" id="LT629711">
    <property type="protein sequence ID" value="SDP45577.1"/>
    <property type="molecule type" value="Genomic_DNA"/>
</dbReference>
<dbReference type="EC" id="3.1.1.-" evidence="2"/>
<comment type="subunit">
    <text evidence="2">Homodimer.</text>
</comment>
<dbReference type="GO" id="GO:0019478">
    <property type="term" value="P:D-amino acid catabolic process"/>
    <property type="evidence" value="ECO:0007669"/>
    <property type="project" value="UniProtKB-UniRule"/>
</dbReference>
<comment type="similarity">
    <text evidence="1 2">Belongs to the DTD family.</text>
</comment>
<evidence type="ECO:0000256" key="2">
    <source>
        <dbReference type="HAMAP-Rule" id="MF_00518"/>
    </source>
</evidence>